<protein>
    <recommendedName>
        <fullName evidence="1">NADP-dependent oxidoreductase domain-containing protein</fullName>
    </recommendedName>
</protein>
<dbReference type="InterPro" id="IPR036812">
    <property type="entry name" value="NAD(P)_OxRdtase_dom_sf"/>
</dbReference>
<dbReference type="Gene3D" id="3.20.20.100">
    <property type="entry name" value="NADP-dependent oxidoreductase domain"/>
    <property type="match status" value="1"/>
</dbReference>
<name>A0ABQ9F4Y8_TEGGR</name>
<comment type="caution">
    <text evidence="2">The sequence shown here is derived from an EMBL/GenBank/DDBJ whole genome shotgun (WGS) entry which is preliminary data.</text>
</comment>
<dbReference type="PRINTS" id="PR00069">
    <property type="entry name" value="ALDKETRDTASE"/>
</dbReference>
<dbReference type="Pfam" id="PF00248">
    <property type="entry name" value="Aldo_ket_red"/>
    <property type="match status" value="1"/>
</dbReference>
<proteinExistence type="predicted"/>
<feature type="domain" description="NADP-dependent oxidoreductase" evidence="1">
    <location>
        <begin position="16"/>
        <end position="295"/>
    </location>
</feature>
<evidence type="ECO:0000259" key="1">
    <source>
        <dbReference type="Pfam" id="PF00248"/>
    </source>
</evidence>
<dbReference type="PIRSF" id="PIRSF000097">
    <property type="entry name" value="AKR"/>
    <property type="match status" value="1"/>
</dbReference>
<gene>
    <name evidence="2" type="ORF">KUTeg_012513</name>
</gene>
<reference evidence="2 3" key="1">
    <citation type="submission" date="2022-12" db="EMBL/GenBank/DDBJ databases">
        <title>Chromosome-level genome of Tegillarca granosa.</title>
        <authorList>
            <person name="Kim J."/>
        </authorList>
    </citation>
    <scope>NUCLEOTIDE SEQUENCE [LARGE SCALE GENOMIC DNA]</scope>
    <source>
        <strain evidence="2">Teg-2019</strain>
        <tissue evidence="2">Adductor muscle</tissue>
    </source>
</reference>
<dbReference type="PANTHER" id="PTHR43827:SF14">
    <property type="entry name" value="NADP-DEPENDENT OXIDOREDUCTASE DOMAIN-CONTAINING PROTEIN"/>
    <property type="match status" value="1"/>
</dbReference>
<dbReference type="InterPro" id="IPR020471">
    <property type="entry name" value="AKR"/>
</dbReference>
<evidence type="ECO:0000313" key="3">
    <source>
        <dbReference type="Proteomes" id="UP001217089"/>
    </source>
</evidence>
<keyword evidence="3" id="KW-1185">Reference proteome</keyword>
<sequence length="318" mass="36751">MAKYLKFLNGYRMPSVGLGTYGLTGESCKRTVDEALSLGYRHFDTAVSYRNEKDIGETLCLAQKQDRIQREDVFITTKIPSIYLSPEDVKYCVRESLDNLKVTYLDLLLIHNPWGLRNKGDGNFKPVNDEGQLDFVHYDLTETWKSLENLVNSGSVRSIGMSNFSVPQIERILLNCKIKPSNIQLECHAYYQQRKIKQYCDLKSITLSAYGPLGSPDRPEHHRLEKHTVLLDEQVIRHIASDYRKTPAQILLRFLIQNGFAVLPKSQNYNRMKENINLFDFNISAMDMGKIQGLDKGVKYFIFESFKHHPEFLDGEHF</sequence>
<evidence type="ECO:0000313" key="2">
    <source>
        <dbReference type="EMBL" id="KAJ8310648.1"/>
    </source>
</evidence>
<organism evidence="2 3">
    <name type="scientific">Tegillarca granosa</name>
    <name type="common">Malaysian cockle</name>
    <name type="synonym">Anadara granosa</name>
    <dbReference type="NCBI Taxonomy" id="220873"/>
    <lineage>
        <taxon>Eukaryota</taxon>
        <taxon>Metazoa</taxon>
        <taxon>Spiralia</taxon>
        <taxon>Lophotrochozoa</taxon>
        <taxon>Mollusca</taxon>
        <taxon>Bivalvia</taxon>
        <taxon>Autobranchia</taxon>
        <taxon>Pteriomorphia</taxon>
        <taxon>Arcoida</taxon>
        <taxon>Arcoidea</taxon>
        <taxon>Arcidae</taxon>
        <taxon>Tegillarca</taxon>
    </lineage>
</organism>
<dbReference type="PANTHER" id="PTHR43827">
    <property type="entry name" value="2,5-DIKETO-D-GLUCONIC ACID REDUCTASE"/>
    <property type="match status" value="1"/>
</dbReference>
<accession>A0ABQ9F4Y8</accession>
<dbReference type="Proteomes" id="UP001217089">
    <property type="component" value="Unassembled WGS sequence"/>
</dbReference>
<dbReference type="SUPFAM" id="SSF51430">
    <property type="entry name" value="NAD(P)-linked oxidoreductase"/>
    <property type="match status" value="1"/>
</dbReference>
<dbReference type="EMBL" id="JARBDR010000640">
    <property type="protein sequence ID" value="KAJ8310648.1"/>
    <property type="molecule type" value="Genomic_DNA"/>
</dbReference>
<dbReference type="PROSITE" id="PS00062">
    <property type="entry name" value="ALDOKETO_REDUCTASE_2"/>
    <property type="match status" value="1"/>
</dbReference>
<dbReference type="PROSITE" id="PS00798">
    <property type="entry name" value="ALDOKETO_REDUCTASE_1"/>
    <property type="match status" value="1"/>
</dbReference>
<dbReference type="InterPro" id="IPR023210">
    <property type="entry name" value="NADP_OxRdtase_dom"/>
</dbReference>
<dbReference type="InterPro" id="IPR018170">
    <property type="entry name" value="Aldo/ket_reductase_CS"/>
</dbReference>